<dbReference type="SUPFAM" id="SSF46785">
    <property type="entry name" value="Winged helix' DNA-binding domain"/>
    <property type="match status" value="1"/>
</dbReference>
<comment type="caution">
    <text evidence="4">The sequence shown here is derived from an EMBL/GenBank/DDBJ whole genome shotgun (WGS) entry which is preliminary data.</text>
</comment>
<dbReference type="PANTHER" id="PTHR34580:SF1">
    <property type="entry name" value="PROTEIN PAFC"/>
    <property type="match status" value="1"/>
</dbReference>
<dbReference type="AlphaFoldDB" id="A0A919PE02"/>
<dbReference type="RefSeq" id="WP_203844342.1">
    <property type="nucleotide sequence ID" value="NZ_BAAAVW010000005.1"/>
</dbReference>
<dbReference type="InterPro" id="IPR057727">
    <property type="entry name" value="WCX_dom"/>
</dbReference>
<dbReference type="Pfam" id="PF25583">
    <property type="entry name" value="WCX"/>
    <property type="match status" value="1"/>
</dbReference>
<evidence type="ECO:0000313" key="4">
    <source>
        <dbReference type="EMBL" id="GIG42457.1"/>
    </source>
</evidence>
<dbReference type="PANTHER" id="PTHR34580">
    <property type="match status" value="1"/>
</dbReference>
<name>A0A919PE02_9ACTN</name>
<organism evidence="4 5">
    <name type="scientific">Dactylosporangium siamense</name>
    <dbReference type="NCBI Taxonomy" id="685454"/>
    <lineage>
        <taxon>Bacteria</taxon>
        <taxon>Bacillati</taxon>
        <taxon>Actinomycetota</taxon>
        <taxon>Actinomycetes</taxon>
        <taxon>Micromonosporales</taxon>
        <taxon>Micromonosporaceae</taxon>
        <taxon>Dactylosporangium</taxon>
    </lineage>
</organism>
<dbReference type="PIRSF" id="PIRSF016838">
    <property type="entry name" value="PafC"/>
    <property type="match status" value="1"/>
</dbReference>
<evidence type="ECO:0000259" key="1">
    <source>
        <dbReference type="Pfam" id="PF08279"/>
    </source>
</evidence>
<feature type="domain" description="WYL" evidence="2">
    <location>
        <begin position="140"/>
        <end position="203"/>
    </location>
</feature>
<dbReference type="InterPro" id="IPR036390">
    <property type="entry name" value="WH_DNA-bd_sf"/>
</dbReference>
<dbReference type="InterPro" id="IPR028349">
    <property type="entry name" value="PafC-like"/>
</dbReference>
<sequence>MRAGRLVSLILLLQARGRMTADALAAELEVSVRTVYRDIEALHGAGVPLHGEPGHDGGYRLLPGYRTQLTGLTGDEAAALALSMLPAAAADLGLGPAAAGAATKLRAALTDDLRARADHVQHRLHIDLPNWYDEQHDHPLLAPVADALWRQRRLRVGYRRWEAPQEVTRVLEPFGLVLKGGRWYVVARVDGQMRTYKVANLLSAVATGERFERPDGFDLAAHWRRYLDDFAERRHTGTATVRLSAEGLRRLPDLCAPAVTRAALSSAGPPDAGGRVELTLPIESVDHAHGELLRFGTDLEVLAPPELRARLAATAAGLAARYGSRIDCGVENTSSGS</sequence>
<dbReference type="Pfam" id="PF13280">
    <property type="entry name" value="WYL"/>
    <property type="match status" value="1"/>
</dbReference>
<dbReference type="InterPro" id="IPR036388">
    <property type="entry name" value="WH-like_DNA-bd_sf"/>
</dbReference>
<protein>
    <submittedName>
        <fullName evidence="4">Transcriptional regulator</fullName>
    </submittedName>
</protein>
<feature type="domain" description="WCX" evidence="3">
    <location>
        <begin position="237"/>
        <end position="319"/>
    </location>
</feature>
<dbReference type="InterPro" id="IPR051534">
    <property type="entry name" value="CBASS_pafABC_assoc_protein"/>
</dbReference>
<dbReference type="InterPro" id="IPR013196">
    <property type="entry name" value="HTH_11"/>
</dbReference>
<proteinExistence type="predicted"/>
<evidence type="ECO:0000313" key="5">
    <source>
        <dbReference type="Proteomes" id="UP000660611"/>
    </source>
</evidence>
<dbReference type="InterPro" id="IPR026881">
    <property type="entry name" value="WYL_dom"/>
</dbReference>
<gene>
    <name evidence="4" type="ORF">Dsi01nite_004980</name>
</gene>
<accession>A0A919PE02</accession>
<dbReference type="Gene3D" id="1.10.10.10">
    <property type="entry name" value="Winged helix-like DNA-binding domain superfamily/Winged helix DNA-binding domain"/>
    <property type="match status" value="1"/>
</dbReference>
<dbReference type="Proteomes" id="UP000660611">
    <property type="component" value="Unassembled WGS sequence"/>
</dbReference>
<keyword evidence="5" id="KW-1185">Reference proteome</keyword>
<dbReference type="EMBL" id="BONQ01000014">
    <property type="protein sequence ID" value="GIG42457.1"/>
    <property type="molecule type" value="Genomic_DNA"/>
</dbReference>
<evidence type="ECO:0000259" key="2">
    <source>
        <dbReference type="Pfam" id="PF13280"/>
    </source>
</evidence>
<dbReference type="Pfam" id="PF08279">
    <property type="entry name" value="HTH_11"/>
    <property type="match status" value="1"/>
</dbReference>
<feature type="domain" description="Helix-turn-helix type 11" evidence="1">
    <location>
        <begin position="9"/>
        <end position="60"/>
    </location>
</feature>
<dbReference type="PROSITE" id="PS52050">
    <property type="entry name" value="WYL"/>
    <property type="match status" value="1"/>
</dbReference>
<reference evidence="4" key="1">
    <citation type="submission" date="2021-01" db="EMBL/GenBank/DDBJ databases">
        <title>Whole genome shotgun sequence of Dactylosporangium siamense NBRC 106093.</title>
        <authorList>
            <person name="Komaki H."/>
            <person name="Tamura T."/>
        </authorList>
    </citation>
    <scope>NUCLEOTIDE SEQUENCE</scope>
    <source>
        <strain evidence="4">NBRC 106093</strain>
    </source>
</reference>
<evidence type="ECO:0000259" key="3">
    <source>
        <dbReference type="Pfam" id="PF25583"/>
    </source>
</evidence>